<reference evidence="2 3" key="1">
    <citation type="submission" date="2019-03" db="EMBL/GenBank/DDBJ databases">
        <title>Genomic Encyclopedia of Type Strains, Phase IV (KMG-IV): sequencing the most valuable type-strain genomes for metagenomic binning, comparative biology and taxonomic classification.</title>
        <authorList>
            <person name="Goeker M."/>
        </authorList>
    </citation>
    <scope>NUCLEOTIDE SEQUENCE [LARGE SCALE GENOMIC DNA]</scope>
    <source>
        <strain evidence="2 3">DSM 103428</strain>
    </source>
</reference>
<keyword evidence="3" id="KW-1185">Reference proteome</keyword>
<gene>
    <name evidence="2" type="ORF">C7378_2928</name>
</gene>
<dbReference type="RefSeq" id="WP_131998256.1">
    <property type="nucleotide sequence ID" value="NZ_SMGK01000005.1"/>
</dbReference>
<sequence>MRILLQRSRKIACGLAAAALLVPAANAWAQPACEWLNSASAATLLGGLPEVKTLSANDEDTMCSFTHQQGSSRAELRLTITPAAHAARDAATRTRDCMGSSMPLRGIGNDASRCDLRQTHGLHVEQITSRVRDRTFTLQWMQTTRPSSPAARALQSEQFERLARMIAGNLF</sequence>
<evidence type="ECO:0000256" key="1">
    <source>
        <dbReference type="SAM" id="SignalP"/>
    </source>
</evidence>
<proteinExistence type="predicted"/>
<evidence type="ECO:0000313" key="3">
    <source>
        <dbReference type="Proteomes" id="UP000295210"/>
    </source>
</evidence>
<name>A0A4R1L155_9BACT</name>
<organism evidence="2 3">
    <name type="scientific">Acidipila rosea</name>
    <dbReference type="NCBI Taxonomy" id="768535"/>
    <lineage>
        <taxon>Bacteria</taxon>
        <taxon>Pseudomonadati</taxon>
        <taxon>Acidobacteriota</taxon>
        <taxon>Terriglobia</taxon>
        <taxon>Terriglobales</taxon>
        <taxon>Acidobacteriaceae</taxon>
        <taxon>Acidipila</taxon>
    </lineage>
</organism>
<evidence type="ECO:0008006" key="4">
    <source>
        <dbReference type="Google" id="ProtNLM"/>
    </source>
</evidence>
<dbReference type="EMBL" id="SMGK01000005">
    <property type="protein sequence ID" value="TCK71646.1"/>
    <property type="molecule type" value="Genomic_DNA"/>
</dbReference>
<accession>A0A4R1L155</accession>
<protein>
    <recommendedName>
        <fullName evidence="4">DUF3558 domain-containing protein</fullName>
    </recommendedName>
</protein>
<dbReference type="OrthoDB" id="116892at2"/>
<dbReference type="Proteomes" id="UP000295210">
    <property type="component" value="Unassembled WGS sequence"/>
</dbReference>
<feature type="signal peptide" evidence="1">
    <location>
        <begin position="1"/>
        <end position="29"/>
    </location>
</feature>
<comment type="caution">
    <text evidence="2">The sequence shown here is derived from an EMBL/GenBank/DDBJ whole genome shotgun (WGS) entry which is preliminary data.</text>
</comment>
<evidence type="ECO:0000313" key="2">
    <source>
        <dbReference type="EMBL" id="TCK71646.1"/>
    </source>
</evidence>
<keyword evidence="1" id="KW-0732">Signal</keyword>
<dbReference type="AlphaFoldDB" id="A0A4R1L155"/>
<feature type="chain" id="PRO_5020781104" description="DUF3558 domain-containing protein" evidence="1">
    <location>
        <begin position="30"/>
        <end position="171"/>
    </location>
</feature>